<dbReference type="GO" id="GO:0004222">
    <property type="term" value="F:metalloendopeptidase activity"/>
    <property type="evidence" value="ECO:0007669"/>
    <property type="project" value="InterPro"/>
</dbReference>
<sequence length="180" mass="20566">MSHQVFVSFAEQLADEQVAVYDAIDFEHILTHTLDVMTRKLSDGVEFRYFVDAQAYWDKPKSLGIYVTDDVEGRQLNLDARGKDYATNVLSYPSELPAFMMSELPEIELGELIFCHQVVQKEADEQCKTFEHHFTHLIVHGILHLLGFDHEISDADADEMEGFEIEILAGLGIDNPYLEQ</sequence>
<protein>
    <recommendedName>
        <fullName evidence="8">Endoribonuclease YbeY</fullName>
        <ecNumber evidence="8">3.1.-.-</ecNumber>
    </recommendedName>
</protein>
<evidence type="ECO:0000256" key="1">
    <source>
        <dbReference type="ARBA" id="ARBA00010875"/>
    </source>
</evidence>
<evidence type="ECO:0000256" key="3">
    <source>
        <dbReference type="ARBA" id="ARBA00022722"/>
    </source>
</evidence>
<dbReference type="EMBL" id="MUYU01000002">
    <property type="protein sequence ID" value="OOS26280.1"/>
    <property type="molecule type" value="Genomic_DNA"/>
</dbReference>
<dbReference type="Proteomes" id="UP000189800">
    <property type="component" value="Unassembled WGS sequence"/>
</dbReference>
<feature type="binding site" evidence="8">
    <location>
        <position position="140"/>
    </location>
    <ligand>
        <name>Zn(2+)</name>
        <dbReference type="ChEBI" id="CHEBI:29105"/>
        <note>catalytic</note>
    </ligand>
</feature>
<evidence type="ECO:0000256" key="2">
    <source>
        <dbReference type="ARBA" id="ARBA00022517"/>
    </source>
</evidence>
<dbReference type="SUPFAM" id="SSF55486">
    <property type="entry name" value="Metalloproteases ('zincins'), catalytic domain"/>
    <property type="match status" value="1"/>
</dbReference>
<keyword evidence="4 8" id="KW-0479">Metal-binding</keyword>
<keyword evidence="7 8" id="KW-0862">Zinc</keyword>
<dbReference type="InterPro" id="IPR020549">
    <property type="entry name" value="YbeY_CS"/>
</dbReference>
<dbReference type="GO" id="GO:0004521">
    <property type="term" value="F:RNA endonuclease activity"/>
    <property type="evidence" value="ECO:0007669"/>
    <property type="project" value="UniProtKB-UniRule"/>
</dbReference>
<comment type="function">
    <text evidence="8">Single strand-specific metallo-endoribonuclease involved in late-stage 70S ribosome quality control and in maturation of the 3' terminus of the 16S rRNA.</text>
</comment>
<feature type="binding site" evidence="8">
    <location>
        <position position="150"/>
    </location>
    <ligand>
        <name>Zn(2+)</name>
        <dbReference type="ChEBI" id="CHEBI:29105"/>
        <note>catalytic</note>
    </ligand>
</feature>
<proteinExistence type="inferred from homology"/>
<comment type="cofactor">
    <cofactor evidence="8">
        <name>Zn(2+)</name>
        <dbReference type="ChEBI" id="CHEBI:29105"/>
    </cofactor>
    <text evidence="8">Binds 1 zinc ion.</text>
</comment>
<dbReference type="InterPro" id="IPR023091">
    <property type="entry name" value="MetalPrtase_cat_dom_sf_prd"/>
</dbReference>
<keyword evidence="2 8" id="KW-0690">Ribosome biogenesis</keyword>
<dbReference type="PROSITE" id="PS01306">
    <property type="entry name" value="UPF0054"/>
    <property type="match status" value="1"/>
</dbReference>
<evidence type="ECO:0000256" key="6">
    <source>
        <dbReference type="ARBA" id="ARBA00022801"/>
    </source>
</evidence>
<dbReference type="GO" id="GO:0008270">
    <property type="term" value="F:zinc ion binding"/>
    <property type="evidence" value="ECO:0007669"/>
    <property type="project" value="UniProtKB-UniRule"/>
</dbReference>
<keyword evidence="6 8" id="KW-0378">Hydrolase</keyword>
<dbReference type="GO" id="GO:0005737">
    <property type="term" value="C:cytoplasm"/>
    <property type="evidence" value="ECO:0007669"/>
    <property type="project" value="UniProtKB-SubCell"/>
</dbReference>
<dbReference type="Gene3D" id="3.40.390.30">
    <property type="entry name" value="Metalloproteases ('zincins'), catalytic domain"/>
    <property type="match status" value="1"/>
</dbReference>
<gene>
    <name evidence="8" type="primary">ybeY</name>
    <name evidence="9" type="ORF">B0680_00395</name>
</gene>
<name>A0A1T0CV89_9GAMM</name>
<reference evidence="9 10" key="1">
    <citation type="submission" date="2017-02" db="EMBL/GenBank/DDBJ databases">
        <title>Draft genome sequence of Moraxella pluranimalium CCUG 54913T type strain.</title>
        <authorList>
            <person name="Salva-Serra F."/>
            <person name="Engstrom-Jakobsson H."/>
            <person name="Thorell K."/>
            <person name="Jaen-Luchoro D."/>
            <person name="Gonzales-Siles L."/>
            <person name="Karlsson R."/>
            <person name="Yazdan S."/>
            <person name="Boulund F."/>
            <person name="Johnning A."/>
            <person name="Engstrand L."/>
            <person name="Kristiansson E."/>
            <person name="Moore E."/>
        </authorList>
    </citation>
    <scope>NUCLEOTIDE SEQUENCE [LARGE SCALE GENOMIC DNA]</scope>
    <source>
        <strain evidence="9 10">CCUG 54913</strain>
    </source>
</reference>
<dbReference type="InterPro" id="IPR002036">
    <property type="entry name" value="YbeY"/>
</dbReference>
<evidence type="ECO:0000256" key="7">
    <source>
        <dbReference type="ARBA" id="ARBA00022833"/>
    </source>
</evidence>
<dbReference type="PANTHER" id="PTHR46986:SF1">
    <property type="entry name" value="ENDORIBONUCLEASE YBEY, CHLOROPLASTIC"/>
    <property type="match status" value="1"/>
</dbReference>
<dbReference type="OrthoDB" id="9807740at2"/>
<keyword evidence="3 8" id="KW-0540">Nuclease</keyword>
<keyword evidence="8" id="KW-0698">rRNA processing</keyword>
<dbReference type="Pfam" id="PF02130">
    <property type="entry name" value="YbeY"/>
    <property type="match status" value="1"/>
</dbReference>
<dbReference type="AlphaFoldDB" id="A0A1T0CV89"/>
<dbReference type="STRING" id="470453.B0680_00395"/>
<feature type="binding site" evidence="8">
    <location>
        <position position="144"/>
    </location>
    <ligand>
        <name>Zn(2+)</name>
        <dbReference type="ChEBI" id="CHEBI:29105"/>
        <note>catalytic</note>
    </ligand>
</feature>
<evidence type="ECO:0000256" key="5">
    <source>
        <dbReference type="ARBA" id="ARBA00022759"/>
    </source>
</evidence>
<evidence type="ECO:0000256" key="8">
    <source>
        <dbReference type="HAMAP-Rule" id="MF_00009"/>
    </source>
</evidence>
<dbReference type="HAMAP" id="MF_00009">
    <property type="entry name" value="Endoribonucl_YbeY"/>
    <property type="match status" value="1"/>
</dbReference>
<evidence type="ECO:0000313" key="9">
    <source>
        <dbReference type="EMBL" id="OOS26280.1"/>
    </source>
</evidence>
<accession>A0A1T0CV89</accession>
<dbReference type="RefSeq" id="WP_078253077.1">
    <property type="nucleotide sequence ID" value="NZ_MUYU01000002.1"/>
</dbReference>
<dbReference type="GO" id="GO:0006364">
    <property type="term" value="P:rRNA processing"/>
    <property type="evidence" value="ECO:0007669"/>
    <property type="project" value="UniProtKB-UniRule"/>
</dbReference>
<keyword evidence="8" id="KW-0963">Cytoplasm</keyword>
<comment type="similarity">
    <text evidence="1 8">Belongs to the endoribonuclease YbeY family.</text>
</comment>
<keyword evidence="5 8" id="KW-0255">Endonuclease</keyword>
<comment type="subcellular location">
    <subcellularLocation>
        <location evidence="8">Cytoplasm</location>
    </subcellularLocation>
</comment>
<evidence type="ECO:0000313" key="10">
    <source>
        <dbReference type="Proteomes" id="UP000189800"/>
    </source>
</evidence>
<evidence type="ECO:0000256" key="4">
    <source>
        <dbReference type="ARBA" id="ARBA00022723"/>
    </source>
</evidence>
<keyword evidence="10" id="KW-1185">Reference proteome</keyword>
<dbReference type="NCBIfam" id="TIGR00043">
    <property type="entry name" value="rRNA maturation RNase YbeY"/>
    <property type="match status" value="1"/>
</dbReference>
<organism evidence="9 10">
    <name type="scientific">Moraxella pluranimalium</name>
    <dbReference type="NCBI Taxonomy" id="470453"/>
    <lineage>
        <taxon>Bacteria</taxon>
        <taxon>Pseudomonadati</taxon>
        <taxon>Pseudomonadota</taxon>
        <taxon>Gammaproteobacteria</taxon>
        <taxon>Moraxellales</taxon>
        <taxon>Moraxellaceae</taxon>
        <taxon>Moraxella</taxon>
    </lineage>
</organism>
<dbReference type="PANTHER" id="PTHR46986">
    <property type="entry name" value="ENDORIBONUCLEASE YBEY, CHLOROPLASTIC"/>
    <property type="match status" value="1"/>
</dbReference>
<dbReference type="EC" id="3.1.-.-" evidence="8"/>
<comment type="caution">
    <text evidence="9">The sequence shown here is derived from an EMBL/GenBank/DDBJ whole genome shotgun (WGS) entry which is preliminary data.</text>
</comment>